<evidence type="ECO:0000256" key="13">
    <source>
        <dbReference type="SAM" id="SignalP"/>
    </source>
</evidence>
<evidence type="ECO:0000256" key="5">
    <source>
        <dbReference type="ARBA" id="ARBA00023235"/>
    </source>
</evidence>
<keyword evidence="3" id="KW-0202">Cytokine</keyword>
<dbReference type="InterPro" id="IPR001398">
    <property type="entry name" value="Macrophage_inhib_fac"/>
</dbReference>
<keyword evidence="13" id="KW-0732">Signal</keyword>
<dbReference type="GO" id="GO:0005125">
    <property type="term" value="F:cytokine activity"/>
    <property type="evidence" value="ECO:0007669"/>
    <property type="project" value="UniProtKB-KW"/>
</dbReference>
<dbReference type="Pfam" id="PF01187">
    <property type="entry name" value="MIF"/>
    <property type="match status" value="1"/>
</dbReference>
<accession>A0A7S3PUZ3</accession>
<dbReference type="PANTHER" id="PTHR11954">
    <property type="entry name" value="D-DOPACHROME DECARBOXYLASE"/>
    <property type="match status" value="1"/>
</dbReference>
<comment type="subcellular location">
    <subcellularLocation>
        <location evidence="1">Secreted</location>
    </subcellularLocation>
</comment>
<dbReference type="EC" id="5.3.3.12" evidence="8"/>
<protein>
    <recommendedName>
        <fullName evidence="12">L-dopachrome isomerase</fullName>
        <ecNumber evidence="9">5.3.2.1</ecNumber>
        <ecNumber evidence="8">5.3.3.12</ecNumber>
    </recommendedName>
    <alternativeName>
        <fullName evidence="10">L-dopachrome tautomerase</fullName>
    </alternativeName>
    <alternativeName>
        <fullName evidence="11">Phenylpyruvate tautomerase</fullName>
    </alternativeName>
</protein>
<evidence type="ECO:0000256" key="11">
    <source>
        <dbReference type="ARBA" id="ARBA00041912"/>
    </source>
</evidence>
<evidence type="ECO:0000256" key="10">
    <source>
        <dbReference type="ARBA" id="ARBA00041631"/>
    </source>
</evidence>
<dbReference type="GO" id="GO:0005615">
    <property type="term" value="C:extracellular space"/>
    <property type="evidence" value="ECO:0007669"/>
    <property type="project" value="UniProtKB-KW"/>
</dbReference>
<evidence type="ECO:0000256" key="7">
    <source>
        <dbReference type="ARBA" id="ARBA00036823"/>
    </source>
</evidence>
<feature type="chain" id="PRO_5031142773" description="L-dopachrome isomerase" evidence="13">
    <location>
        <begin position="24"/>
        <end position="177"/>
    </location>
</feature>
<comment type="similarity">
    <text evidence="2">Belongs to the MIF family.</text>
</comment>
<evidence type="ECO:0000256" key="9">
    <source>
        <dbReference type="ARBA" id="ARBA00039086"/>
    </source>
</evidence>
<proteinExistence type="inferred from homology"/>
<evidence type="ECO:0000256" key="6">
    <source>
        <dbReference type="ARBA" id="ARBA00036735"/>
    </source>
</evidence>
<evidence type="ECO:0000256" key="4">
    <source>
        <dbReference type="ARBA" id="ARBA00022525"/>
    </source>
</evidence>
<evidence type="ECO:0000256" key="12">
    <source>
        <dbReference type="ARBA" id="ARBA00042730"/>
    </source>
</evidence>
<evidence type="ECO:0000313" key="14">
    <source>
        <dbReference type="EMBL" id="CAE0456214.1"/>
    </source>
</evidence>
<dbReference type="PANTHER" id="PTHR11954:SF6">
    <property type="entry name" value="MACROPHAGE MIGRATION INHIBITORY FACTOR"/>
    <property type="match status" value="1"/>
</dbReference>
<dbReference type="GO" id="GO:0004167">
    <property type="term" value="F:dopachrome isomerase activity"/>
    <property type="evidence" value="ECO:0007669"/>
    <property type="project" value="UniProtKB-EC"/>
</dbReference>
<evidence type="ECO:0000256" key="2">
    <source>
        <dbReference type="ARBA" id="ARBA00005851"/>
    </source>
</evidence>
<evidence type="ECO:0000256" key="3">
    <source>
        <dbReference type="ARBA" id="ARBA00022514"/>
    </source>
</evidence>
<reference evidence="14" key="1">
    <citation type="submission" date="2021-01" db="EMBL/GenBank/DDBJ databases">
        <authorList>
            <person name="Corre E."/>
            <person name="Pelletier E."/>
            <person name="Niang G."/>
            <person name="Scheremetjew M."/>
            <person name="Finn R."/>
            <person name="Kale V."/>
            <person name="Holt S."/>
            <person name="Cochrane G."/>
            <person name="Meng A."/>
            <person name="Brown T."/>
            <person name="Cohen L."/>
        </authorList>
    </citation>
    <scope>NUCLEOTIDE SEQUENCE</scope>
    <source>
        <strain evidence="14">MM31A-1</strain>
    </source>
</reference>
<dbReference type="EC" id="5.3.2.1" evidence="9"/>
<dbReference type="Gene3D" id="3.30.429.10">
    <property type="entry name" value="Macrophage Migration Inhibitory Factor"/>
    <property type="match status" value="1"/>
</dbReference>
<feature type="signal peptide" evidence="13">
    <location>
        <begin position="1"/>
        <end position="23"/>
    </location>
</feature>
<dbReference type="InterPro" id="IPR014347">
    <property type="entry name" value="Tautomerase/MIF_sf"/>
</dbReference>
<sequence>MHLCHRSILLLIGLLSFASLSFSFSIQPIQITPFSTLTLTNLKMSSGFSPCELNSHPSALPGDPSLILVTNVDLGDKKLEVMKACSKAIQKATGKPEAYIAVAITDNADVIFGGSDDPTALGNLYSIGAITMESNGEIHASVSDLLKPFGVDTSRMYINFFDMPRANVGWNGKTFAG</sequence>
<dbReference type="GO" id="GO:0050178">
    <property type="term" value="F:phenylpyruvate tautomerase activity"/>
    <property type="evidence" value="ECO:0007669"/>
    <property type="project" value="UniProtKB-EC"/>
</dbReference>
<dbReference type="AlphaFoldDB" id="A0A7S3PUZ3"/>
<keyword evidence="4" id="KW-0964">Secreted</keyword>
<gene>
    <name evidence="14" type="ORF">CDEB00056_LOCUS1055</name>
</gene>
<comment type="catalytic activity">
    <reaction evidence="6">
        <text>3-phenylpyruvate = enol-phenylpyruvate</text>
        <dbReference type="Rhea" id="RHEA:17097"/>
        <dbReference type="ChEBI" id="CHEBI:16815"/>
        <dbReference type="ChEBI" id="CHEBI:18005"/>
        <dbReference type="EC" id="5.3.2.1"/>
    </reaction>
</comment>
<evidence type="ECO:0000256" key="8">
    <source>
        <dbReference type="ARBA" id="ARBA00038932"/>
    </source>
</evidence>
<dbReference type="EMBL" id="HBIO01001468">
    <property type="protein sequence ID" value="CAE0456214.1"/>
    <property type="molecule type" value="Transcribed_RNA"/>
</dbReference>
<comment type="catalytic activity">
    <reaction evidence="7">
        <text>L-dopachrome = 5,6-dihydroxyindole-2-carboxylate</text>
        <dbReference type="Rhea" id="RHEA:13041"/>
        <dbReference type="ChEBI" id="CHEBI:16875"/>
        <dbReference type="ChEBI" id="CHEBI:57509"/>
        <dbReference type="EC" id="5.3.3.12"/>
    </reaction>
</comment>
<dbReference type="SUPFAM" id="SSF55331">
    <property type="entry name" value="Tautomerase/MIF"/>
    <property type="match status" value="1"/>
</dbReference>
<keyword evidence="5" id="KW-0413">Isomerase</keyword>
<name>A0A7S3PUZ3_9STRA</name>
<organism evidence="14">
    <name type="scientific">Chaetoceros debilis</name>
    <dbReference type="NCBI Taxonomy" id="122233"/>
    <lineage>
        <taxon>Eukaryota</taxon>
        <taxon>Sar</taxon>
        <taxon>Stramenopiles</taxon>
        <taxon>Ochrophyta</taxon>
        <taxon>Bacillariophyta</taxon>
        <taxon>Coscinodiscophyceae</taxon>
        <taxon>Chaetocerotophycidae</taxon>
        <taxon>Chaetocerotales</taxon>
        <taxon>Chaetocerotaceae</taxon>
        <taxon>Chaetoceros</taxon>
    </lineage>
</organism>
<evidence type="ECO:0000256" key="1">
    <source>
        <dbReference type="ARBA" id="ARBA00004613"/>
    </source>
</evidence>